<keyword evidence="2" id="KW-0808">Transferase</keyword>
<feature type="domain" description="N-acetyltransferase" evidence="1">
    <location>
        <begin position="2"/>
        <end position="165"/>
    </location>
</feature>
<dbReference type="CDD" id="cd04301">
    <property type="entry name" value="NAT_SF"/>
    <property type="match status" value="1"/>
</dbReference>
<accession>A0A2D3NT41</accession>
<dbReference type="InterPro" id="IPR000182">
    <property type="entry name" value="GNAT_dom"/>
</dbReference>
<sequence>MYRIKLISVSNNELKNEALNIYLKNDYYFSKISDASQNISNIEEDIETIPDGVHKNQKNYKLISFNDEILGVVDYLTHYPEKNTVLIGLLIIKNNRQKEGIGTKIFRYLENSFKNKNFLKIRIGVLVDNQIGLSFWKKQNFKEIERKFLKFEKSEKEVIVMEKEI</sequence>
<name>A0A2D3NT41_9FUSO</name>
<dbReference type="GO" id="GO:0016747">
    <property type="term" value="F:acyltransferase activity, transferring groups other than amino-acyl groups"/>
    <property type="evidence" value="ECO:0007669"/>
    <property type="project" value="InterPro"/>
</dbReference>
<dbReference type="RefSeq" id="WP_100024263.1">
    <property type="nucleotide sequence ID" value="NZ_CP024699.1"/>
</dbReference>
<dbReference type="AlphaFoldDB" id="A0A2D3NT41"/>
<dbReference type="InterPro" id="IPR016181">
    <property type="entry name" value="Acyl_CoA_acyltransferase"/>
</dbReference>
<dbReference type="Proteomes" id="UP000230056">
    <property type="component" value="Chromosome"/>
</dbReference>
<protein>
    <submittedName>
        <fullName evidence="2">GNAT family N-acetyltransferase</fullName>
    </submittedName>
</protein>
<dbReference type="SUPFAM" id="SSF55729">
    <property type="entry name" value="Acyl-CoA N-acyltransferases (Nat)"/>
    <property type="match status" value="1"/>
</dbReference>
<evidence type="ECO:0000313" key="2">
    <source>
        <dbReference type="EMBL" id="ATV58567.1"/>
    </source>
</evidence>
<organism evidence="2 3">
    <name type="scientific">Fusobacterium pseudoperiodonticum</name>
    <dbReference type="NCBI Taxonomy" id="2663009"/>
    <lineage>
        <taxon>Bacteria</taxon>
        <taxon>Fusobacteriati</taxon>
        <taxon>Fusobacteriota</taxon>
        <taxon>Fusobacteriia</taxon>
        <taxon>Fusobacteriales</taxon>
        <taxon>Fusobacteriaceae</taxon>
        <taxon>Fusobacterium</taxon>
    </lineage>
</organism>
<proteinExistence type="predicted"/>
<evidence type="ECO:0000313" key="3">
    <source>
        <dbReference type="Proteomes" id="UP000230056"/>
    </source>
</evidence>
<gene>
    <name evidence="2" type="ORF">CTM72_01680</name>
</gene>
<dbReference type="PROSITE" id="PS51186">
    <property type="entry name" value="GNAT"/>
    <property type="match status" value="1"/>
</dbReference>
<dbReference type="EMBL" id="CP024699">
    <property type="protein sequence ID" value="ATV58567.1"/>
    <property type="molecule type" value="Genomic_DNA"/>
</dbReference>
<dbReference type="Pfam" id="PF00583">
    <property type="entry name" value="Acetyltransf_1"/>
    <property type="match status" value="1"/>
</dbReference>
<evidence type="ECO:0000259" key="1">
    <source>
        <dbReference type="PROSITE" id="PS51186"/>
    </source>
</evidence>
<dbReference type="Gene3D" id="3.40.630.30">
    <property type="match status" value="1"/>
</dbReference>
<reference evidence="2 3" key="1">
    <citation type="submission" date="2017-11" db="EMBL/GenBank/DDBJ databases">
        <title>Genome sequencing of Fusobacterium periodonticum KCOM 1261.</title>
        <authorList>
            <person name="Kook J.-K."/>
            <person name="Park S.-N."/>
            <person name="Lim Y.K."/>
        </authorList>
    </citation>
    <scope>NUCLEOTIDE SEQUENCE [LARGE SCALE GENOMIC DNA]</scope>
    <source>
        <strain evidence="2 3">KCOM 1261</strain>
    </source>
</reference>